<proteinExistence type="predicted"/>
<accession>A0AA41VMS1</accession>
<dbReference type="InterPro" id="IPR020472">
    <property type="entry name" value="WD40_PAC1"/>
</dbReference>
<organism evidence="7 8">
    <name type="scientific">Papaver nudicaule</name>
    <name type="common">Iceland poppy</name>
    <dbReference type="NCBI Taxonomy" id="74823"/>
    <lineage>
        <taxon>Eukaryota</taxon>
        <taxon>Viridiplantae</taxon>
        <taxon>Streptophyta</taxon>
        <taxon>Embryophyta</taxon>
        <taxon>Tracheophyta</taxon>
        <taxon>Spermatophyta</taxon>
        <taxon>Magnoliopsida</taxon>
        <taxon>Ranunculales</taxon>
        <taxon>Papaveraceae</taxon>
        <taxon>Papaveroideae</taxon>
        <taxon>Papaver</taxon>
    </lineage>
</organism>
<feature type="compositionally biased region" description="Basic residues" evidence="6">
    <location>
        <begin position="1"/>
        <end position="10"/>
    </location>
</feature>
<dbReference type="PROSITE" id="PS00678">
    <property type="entry name" value="WD_REPEATS_1"/>
    <property type="match status" value="2"/>
</dbReference>
<dbReference type="Pfam" id="PF00400">
    <property type="entry name" value="WD40"/>
    <property type="match status" value="4"/>
</dbReference>
<name>A0AA41VMS1_PAPNU</name>
<dbReference type="Gene3D" id="2.130.10.10">
    <property type="entry name" value="YVTN repeat-like/Quinoprotein amine dehydrogenase"/>
    <property type="match status" value="1"/>
</dbReference>
<dbReference type="PROSITE" id="PS50294">
    <property type="entry name" value="WD_REPEATS_REGION"/>
    <property type="match status" value="3"/>
</dbReference>
<dbReference type="InterPro" id="IPR001680">
    <property type="entry name" value="WD40_rpt"/>
</dbReference>
<dbReference type="PRINTS" id="PR00320">
    <property type="entry name" value="GPROTEINBRPT"/>
</dbReference>
<dbReference type="GO" id="GO:0032040">
    <property type="term" value="C:small-subunit processome"/>
    <property type="evidence" value="ECO:0007669"/>
    <property type="project" value="TreeGrafter"/>
</dbReference>
<evidence type="ECO:0000313" key="8">
    <source>
        <dbReference type="Proteomes" id="UP001177140"/>
    </source>
</evidence>
<dbReference type="Proteomes" id="UP001177140">
    <property type="component" value="Unassembled WGS sequence"/>
</dbReference>
<protein>
    <submittedName>
        <fullName evidence="7">Uncharacterized protein</fullName>
    </submittedName>
</protein>
<evidence type="ECO:0000256" key="3">
    <source>
        <dbReference type="ARBA" id="ARBA00022737"/>
    </source>
</evidence>
<feature type="repeat" description="WD" evidence="5">
    <location>
        <begin position="166"/>
        <end position="207"/>
    </location>
</feature>
<evidence type="ECO:0000256" key="6">
    <source>
        <dbReference type="SAM" id="MobiDB-lite"/>
    </source>
</evidence>
<dbReference type="InterPro" id="IPR036322">
    <property type="entry name" value="WD40_repeat_dom_sf"/>
</dbReference>
<keyword evidence="8" id="KW-1185">Reference proteome</keyword>
<dbReference type="AlphaFoldDB" id="A0AA41VMS1"/>
<dbReference type="EMBL" id="JAJJMA010252892">
    <property type="protein sequence ID" value="MCL7043999.1"/>
    <property type="molecule type" value="Genomic_DNA"/>
</dbReference>
<sequence>MKNKITKKTKSTATTTNVKKGKKNPLKLEEDSFFKHDSKRRKKFESDNGIIESSDSDDNPVEEDEEEEKKYGKGEEEEDEFANETADEKKHRVAKKFLEKIQRIAKKKKEDGDSDDGEEDSDDDEKTGAKVTELLQQKQLEASDRVRQLIASRVQKPESHDRFELLVRHSQTVTALALADDDLTGFSASKDGSIIQWDVESGKVGKYMWPSKEILSSHGAKNPQNSAKKGSKHVLSIAVSSDGRYLATGGLDRHVHLWDTRTRQHIQAFPGHRGPVSCLTFRQGSSQLISGAYDRQIKLWNVEDRAYMDTLFGHQGEVLTVDCLRKERVLSVGRDRSMRLFKIAEESQLVFRAPAASLECCCFISNDEFLSGSDDGKNGNIKAEGHCSSAQSWVGSVAVCRSSDLAASGAGNGTVRLWSVDGEAKTMQPLHDLPLVGFVNSLAFAKSGRFLLAGVGQEPRLGRWGRNSEARNGVLIHPLKLSE</sequence>
<dbReference type="FunFam" id="2.130.10.10:FF:000509">
    <property type="entry name" value="U3 small nucleolar RNA-interacting protein"/>
    <property type="match status" value="1"/>
</dbReference>
<reference evidence="7" key="1">
    <citation type="submission" date="2022-03" db="EMBL/GenBank/DDBJ databases">
        <title>A functionally conserved STORR gene fusion in Papaver species that diverged 16.8 million years ago.</title>
        <authorList>
            <person name="Catania T."/>
        </authorList>
    </citation>
    <scope>NUCLEOTIDE SEQUENCE</scope>
    <source>
        <strain evidence="7">S-191538</strain>
    </source>
</reference>
<keyword evidence="3" id="KW-0677">Repeat</keyword>
<dbReference type="PANTHER" id="PTHR19865:SF0">
    <property type="entry name" value="U3 SMALL NUCLEOLAR RNA-INTERACTING PROTEIN 2"/>
    <property type="match status" value="1"/>
</dbReference>
<dbReference type="PANTHER" id="PTHR19865">
    <property type="entry name" value="U3 SMALL NUCLEOLAR RNA INTERACTING PROTEIN 2"/>
    <property type="match status" value="1"/>
</dbReference>
<feature type="repeat" description="WD" evidence="5">
    <location>
        <begin position="269"/>
        <end position="310"/>
    </location>
</feature>
<keyword evidence="4" id="KW-0539">Nucleus</keyword>
<feature type="compositionally biased region" description="Basic and acidic residues" evidence="6">
    <location>
        <begin position="26"/>
        <end position="36"/>
    </location>
</feature>
<dbReference type="InterPro" id="IPR015943">
    <property type="entry name" value="WD40/YVTN_repeat-like_dom_sf"/>
</dbReference>
<gene>
    <name evidence="7" type="ORF">MKW94_029524</name>
</gene>
<dbReference type="SMART" id="SM00320">
    <property type="entry name" value="WD40"/>
    <property type="match status" value="6"/>
</dbReference>
<feature type="compositionally biased region" description="Acidic residues" evidence="6">
    <location>
        <begin position="112"/>
        <end position="125"/>
    </location>
</feature>
<dbReference type="GO" id="GO:0034511">
    <property type="term" value="F:U3 snoRNA binding"/>
    <property type="evidence" value="ECO:0007669"/>
    <property type="project" value="InterPro"/>
</dbReference>
<evidence type="ECO:0000313" key="7">
    <source>
        <dbReference type="EMBL" id="MCL7043999.1"/>
    </source>
</evidence>
<feature type="repeat" description="WD" evidence="5">
    <location>
        <begin position="227"/>
        <end position="268"/>
    </location>
</feature>
<evidence type="ECO:0000256" key="5">
    <source>
        <dbReference type="PROSITE-ProRule" id="PRU00221"/>
    </source>
</evidence>
<feature type="region of interest" description="Disordered" evidence="6">
    <location>
        <begin position="1"/>
        <end position="93"/>
    </location>
</feature>
<feature type="region of interest" description="Disordered" evidence="6">
    <location>
        <begin position="106"/>
        <end position="128"/>
    </location>
</feature>
<feature type="compositionally biased region" description="Acidic residues" evidence="6">
    <location>
        <begin position="54"/>
        <end position="67"/>
    </location>
</feature>
<dbReference type="InterPro" id="IPR019775">
    <property type="entry name" value="WD40_repeat_CS"/>
</dbReference>
<evidence type="ECO:0000256" key="2">
    <source>
        <dbReference type="ARBA" id="ARBA00022574"/>
    </source>
</evidence>
<keyword evidence="2 5" id="KW-0853">WD repeat</keyword>
<comment type="subcellular location">
    <subcellularLocation>
        <location evidence="1">Nucleus</location>
    </subcellularLocation>
</comment>
<evidence type="ECO:0000256" key="4">
    <source>
        <dbReference type="ARBA" id="ARBA00023242"/>
    </source>
</evidence>
<evidence type="ECO:0000256" key="1">
    <source>
        <dbReference type="ARBA" id="ARBA00004123"/>
    </source>
</evidence>
<dbReference type="CDD" id="cd00200">
    <property type="entry name" value="WD40"/>
    <property type="match status" value="1"/>
</dbReference>
<comment type="caution">
    <text evidence="7">The sequence shown here is derived from an EMBL/GenBank/DDBJ whole genome shotgun (WGS) entry which is preliminary data.</text>
</comment>
<dbReference type="PROSITE" id="PS50082">
    <property type="entry name" value="WD_REPEATS_2"/>
    <property type="match status" value="3"/>
</dbReference>
<dbReference type="InterPro" id="IPR039241">
    <property type="entry name" value="Rrp9-like"/>
</dbReference>
<dbReference type="SUPFAM" id="SSF50978">
    <property type="entry name" value="WD40 repeat-like"/>
    <property type="match status" value="1"/>
</dbReference>